<keyword evidence="2" id="KW-0732">Signal</keyword>
<dbReference type="Pfam" id="PF13628">
    <property type="entry name" value="DUF4142"/>
    <property type="match status" value="1"/>
</dbReference>
<dbReference type="Proteomes" id="UP000002588">
    <property type="component" value="Chromosome"/>
</dbReference>
<dbReference type="HOGENOM" id="CLU_079636_1_0_4"/>
<gene>
    <name evidence="4" type="ordered locus">azo0334</name>
</gene>
<dbReference type="PANTHER" id="PTHR38593">
    <property type="entry name" value="BLR2558 PROTEIN"/>
    <property type="match status" value="1"/>
</dbReference>
<dbReference type="PANTHER" id="PTHR38593:SF1">
    <property type="entry name" value="BLR2558 PROTEIN"/>
    <property type="match status" value="1"/>
</dbReference>
<evidence type="ECO:0000256" key="1">
    <source>
        <dbReference type="SAM" id="MobiDB-lite"/>
    </source>
</evidence>
<dbReference type="STRING" id="62928.azo0334"/>
<dbReference type="AlphaFoldDB" id="A1K296"/>
<feature type="signal peptide" evidence="2">
    <location>
        <begin position="1"/>
        <end position="24"/>
    </location>
</feature>
<feature type="domain" description="DUF4142" evidence="3">
    <location>
        <begin position="49"/>
        <end position="185"/>
    </location>
</feature>
<name>A1K296_AZOSB</name>
<dbReference type="EMBL" id="AM406670">
    <property type="protein sequence ID" value="CAL92951.1"/>
    <property type="molecule type" value="Genomic_DNA"/>
</dbReference>
<dbReference type="KEGG" id="azo:azo0334"/>
<dbReference type="eggNOG" id="COG3652">
    <property type="taxonomic scope" value="Bacteria"/>
</dbReference>
<reference evidence="4 5" key="1">
    <citation type="journal article" date="2006" name="Nat. Biotechnol.">
        <title>Complete genome of the mutualistic, N2-fixing grass endophyte Azoarcus sp. strain BH72.</title>
        <authorList>
            <person name="Krause A."/>
            <person name="Ramakumar A."/>
            <person name="Bartels D."/>
            <person name="Battistoni F."/>
            <person name="Bekel T."/>
            <person name="Boch J."/>
            <person name="Boehm M."/>
            <person name="Friedrich F."/>
            <person name="Hurek T."/>
            <person name="Krause L."/>
            <person name="Linke B."/>
            <person name="McHardy A.C."/>
            <person name="Sarkar A."/>
            <person name="Schneiker S."/>
            <person name="Syed A.A."/>
            <person name="Thauer R."/>
            <person name="Vorhoelter F.-J."/>
            <person name="Weidner S."/>
            <person name="Puehler A."/>
            <person name="Reinhold-Hurek B."/>
            <person name="Kaiser O."/>
            <person name="Goesmann A."/>
        </authorList>
    </citation>
    <scope>NUCLEOTIDE SEQUENCE [LARGE SCALE GENOMIC DNA]</scope>
    <source>
        <strain evidence="4 5">BH72</strain>
    </source>
</reference>
<sequence length="192" mass="21098">MSATRLTRHALVACAALFATGALAQSSYPPAPTGDKSSERRMENRLASEDRDFLENASQAGQVEIEGSRLAEEKATSAEVKTFAKQMIEDHTKAHRELVTLATRKGFTLPDEGSIMQRTELTALKAVSGETFDKMYASRIGVNAHEKTLELFREAASKAKDPEIKAYAAKYVPALEKHLGMARTLRDRVGKE</sequence>
<proteinExistence type="predicted"/>
<feature type="chain" id="PRO_5002635763" evidence="2">
    <location>
        <begin position="25"/>
        <end position="192"/>
    </location>
</feature>
<dbReference type="InterPro" id="IPR025419">
    <property type="entry name" value="DUF4142"/>
</dbReference>
<organism evidence="4 5">
    <name type="scientific">Azoarcus sp. (strain BH72)</name>
    <dbReference type="NCBI Taxonomy" id="418699"/>
    <lineage>
        <taxon>Bacteria</taxon>
        <taxon>Pseudomonadati</taxon>
        <taxon>Pseudomonadota</taxon>
        <taxon>Betaproteobacteria</taxon>
        <taxon>Rhodocyclales</taxon>
        <taxon>Zoogloeaceae</taxon>
        <taxon>Azoarcus</taxon>
    </lineage>
</organism>
<dbReference type="Gene3D" id="1.20.1260.10">
    <property type="match status" value="1"/>
</dbReference>
<keyword evidence="5" id="KW-1185">Reference proteome</keyword>
<evidence type="ECO:0000256" key="2">
    <source>
        <dbReference type="SAM" id="SignalP"/>
    </source>
</evidence>
<feature type="compositionally biased region" description="Basic and acidic residues" evidence="1">
    <location>
        <begin position="36"/>
        <end position="54"/>
    </location>
</feature>
<dbReference type="RefSeq" id="WP_011764069.1">
    <property type="nucleotide sequence ID" value="NC_008702.1"/>
</dbReference>
<evidence type="ECO:0000313" key="5">
    <source>
        <dbReference type="Proteomes" id="UP000002588"/>
    </source>
</evidence>
<feature type="region of interest" description="Disordered" evidence="1">
    <location>
        <begin position="25"/>
        <end position="59"/>
    </location>
</feature>
<dbReference type="InterPro" id="IPR012347">
    <property type="entry name" value="Ferritin-like"/>
</dbReference>
<accession>A1K296</accession>
<protein>
    <submittedName>
        <fullName evidence="4">Conserved hypothetical secreted protein</fullName>
    </submittedName>
</protein>
<evidence type="ECO:0000313" key="4">
    <source>
        <dbReference type="EMBL" id="CAL92951.1"/>
    </source>
</evidence>
<evidence type="ECO:0000259" key="3">
    <source>
        <dbReference type="Pfam" id="PF13628"/>
    </source>
</evidence>